<evidence type="ECO:0000313" key="4">
    <source>
        <dbReference type="Proteomes" id="UP000683360"/>
    </source>
</evidence>
<keyword evidence="2" id="KW-0732">Signal</keyword>
<dbReference type="EMBL" id="CAJPWZ010000098">
    <property type="protein sequence ID" value="CAG2185680.1"/>
    <property type="molecule type" value="Genomic_DNA"/>
</dbReference>
<keyword evidence="4" id="KW-1185">Reference proteome</keyword>
<feature type="region of interest" description="Disordered" evidence="1">
    <location>
        <begin position="76"/>
        <end position="107"/>
    </location>
</feature>
<dbReference type="OrthoDB" id="6056357at2759"/>
<accession>A0A8S3PP95</accession>
<dbReference type="SUPFAM" id="SSF49899">
    <property type="entry name" value="Concanavalin A-like lectins/glucanases"/>
    <property type="match status" value="1"/>
</dbReference>
<comment type="caution">
    <text evidence="3">The sequence shown here is derived from an EMBL/GenBank/DDBJ whole genome shotgun (WGS) entry which is preliminary data.</text>
</comment>
<feature type="chain" id="PRO_5035808917" evidence="2">
    <location>
        <begin position="22"/>
        <end position="385"/>
    </location>
</feature>
<evidence type="ECO:0000256" key="1">
    <source>
        <dbReference type="SAM" id="MobiDB-lite"/>
    </source>
</evidence>
<reference evidence="3" key="1">
    <citation type="submission" date="2021-03" db="EMBL/GenBank/DDBJ databases">
        <authorList>
            <person name="Bekaert M."/>
        </authorList>
    </citation>
    <scope>NUCLEOTIDE SEQUENCE</scope>
</reference>
<protein>
    <submittedName>
        <fullName evidence="3">Uncharacterized protein</fullName>
    </submittedName>
</protein>
<gene>
    <name evidence="3" type="ORF">MEDL_1247</name>
</gene>
<sequence length="385" mass="42733">MQGLFLSVCIVISSYLHTCISQRMRSCVLRPVEGDTTKYKVYLTSSRASGEFRCADGTHFNQEKCLCDWPPRNNNSATATFPTRPRPTTEPINRPGNGNTRPLDPIRLPGEQRPGFRPFESTTRGPCLTSPDADRNYFSQYIHGYGTVRRRCPIGTLYNDRECGCIDLAPVTSIYCRPEIYLDFDSKPIIDNGGTNIPIGNNGHVDSVANAGRFNGIGQLTIWMYSNIDFGQKLTISLRFYDFPGGPDEQVLVSNCMDNELGAVEIALAPRNKEVIFRADTVASGPAEIRLPYKDKAWKNVTYVYDGTALRAKVDDEEQAVAMKGHLDTRAGGFEIGMCNRRGYVGYIDDLKVHRCVNIDYVIGNGKGPLSPYDARDSNLDIGGP</sequence>
<dbReference type="InterPro" id="IPR013320">
    <property type="entry name" value="ConA-like_dom_sf"/>
</dbReference>
<organism evidence="3 4">
    <name type="scientific">Mytilus edulis</name>
    <name type="common">Blue mussel</name>
    <dbReference type="NCBI Taxonomy" id="6550"/>
    <lineage>
        <taxon>Eukaryota</taxon>
        <taxon>Metazoa</taxon>
        <taxon>Spiralia</taxon>
        <taxon>Lophotrochozoa</taxon>
        <taxon>Mollusca</taxon>
        <taxon>Bivalvia</taxon>
        <taxon>Autobranchia</taxon>
        <taxon>Pteriomorphia</taxon>
        <taxon>Mytilida</taxon>
        <taxon>Mytiloidea</taxon>
        <taxon>Mytilidae</taxon>
        <taxon>Mytilinae</taxon>
        <taxon>Mytilus</taxon>
    </lineage>
</organism>
<dbReference type="Proteomes" id="UP000683360">
    <property type="component" value="Unassembled WGS sequence"/>
</dbReference>
<evidence type="ECO:0000313" key="3">
    <source>
        <dbReference type="EMBL" id="CAG2185680.1"/>
    </source>
</evidence>
<dbReference type="Gene3D" id="2.60.120.200">
    <property type="match status" value="1"/>
</dbReference>
<dbReference type="AlphaFoldDB" id="A0A8S3PP95"/>
<evidence type="ECO:0000256" key="2">
    <source>
        <dbReference type="SAM" id="SignalP"/>
    </source>
</evidence>
<name>A0A8S3PP95_MYTED</name>
<proteinExistence type="predicted"/>
<feature type="signal peptide" evidence="2">
    <location>
        <begin position="1"/>
        <end position="21"/>
    </location>
</feature>